<gene>
    <name evidence="2" type="ORF">SAY87_016643</name>
</gene>
<dbReference type="PANTHER" id="PTHR33115">
    <property type="entry name" value="ARM REPEAT SUPERFAMILY PROTEIN"/>
    <property type="match status" value="1"/>
</dbReference>
<keyword evidence="1" id="KW-0472">Membrane</keyword>
<dbReference type="PANTHER" id="PTHR33115:SF50">
    <property type="entry name" value="ARM REPEAT SUPERFAMILY PROTEIN"/>
    <property type="match status" value="1"/>
</dbReference>
<keyword evidence="1" id="KW-0812">Transmembrane</keyword>
<organism evidence="2 3">
    <name type="scientific">Trapa incisa</name>
    <dbReference type="NCBI Taxonomy" id="236973"/>
    <lineage>
        <taxon>Eukaryota</taxon>
        <taxon>Viridiplantae</taxon>
        <taxon>Streptophyta</taxon>
        <taxon>Embryophyta</taxon>
        <taxon>Tracheophyta</taxon>
        <taxon>Spermatophyta</taxon>
        <taxon>Magnoliopsida</taxon>
        <taxon>eudicotyledons</taxon>
        <taxon>Gunneridae</taxon>
        <taxon>Pentapetalae</taxon>
        <taxon>rosids</taxon>
        <taxon>malvids</taxon>
        <taxon>Myrtales</taxon>
        <taxon>Lythraceae</taxon>
        <taxon>Trapa</taxon>
    </lineage>
</organism>
<feature type="transmembrane region" description="Helical" evidence="1">
    <location>
        <begin position="135"/>
        <end position="156"/>
    </location>
</feature>
<dbReference type="EMBL" id="JAXIOK010000001">
    <property type="protein sequence ID" value="KAK4780537.1"/>
    <property type="molecule type" value="Genomic_DNA"/>
</dbReference>
<accession>A0AAN7L6C6</accession>
<evidence type="ECO:0000256" key="1">
    <source>
        <dbReference type="SAM" id="Phobius"/>
    </source>
</evidence>
<evidence type="ECO:0000313" key="3">
    <source>
        <dbReference type="Proteomes" id="UP001345219"/>
    </source>
</evidence>
<keyword evidence="3" id="KW-1185">Reference proteome</keyword>
<protein>
    <submittedName>
        <fullName evidence="2">Uncharacterized protein</fullName>
    </submittedName>
</protein>
<keyword evidence="1" id="KW-1133">Transmembrane helix</keyword>
<dbReference type="Proteomes" id="UP001345219">
    <property type="component" value="Chromosome 13"/>
</dbReference>
<comment type="caution">
    <text evidence="2">The sequence shown here is derived from an EMBL/GenBank/DDBJ whole genome shotgun (WGS) entry which is preliminary data.</text>
</comment>
<dbReference type="AlphaFoldDB" id="A0AAN7L6C6"/>
<proteinExistence type="predicted"/>
<reference evidence="2 3" key="1">
    <citation type="journal article" date="2023" name="Hortic Res">
        <title>Pangenome of water caltrop reveals structural variations and asymmetric subgenome divergence after allopolyploidization.</title>
        <authorList>
            <person name="Zhang X."/>
            <person name="Chen Y."/>
            <person name="Wang L."/>
            <person name="Yuan Y."/>
            <person name="Fang M."/>
            <person name="Shi L."/>
            <person name="Lu R."/>
            <person name="Comes H.P."/>
            <person name="Ma Y."/>
            <person name="Chen Y."/>
            <person name="Huang G."/>
            <person name="Zhou Y."/>
            <person name="Zheng Z."/>
            <person name="Qiu Y."/>
        </authorList>
    </citation>
    <scope>NUCLEOTIDE SEQUENCE [LARGE SCALE GENOMIC DNA]</scope>
    <source>
        <tissue evidence="2">Roots</tissue>
    </source>
</reference>
<evidence type="ECO:0000313" key="2">
    <source>
        <dbReference type="EMBL" id="KAK4780537.1"/>
    </source>
</evidence>
<name>A0AAN7L6C6_9MYRT</name>
<sequence length="173" mass="18838">MSSLSSSKTNQHGQQTFLHSSQFSLHCYTSRLPSIRGSNIKQMDHRNSLAESYGGDGSVQPAISDLQRLSEAVGSSGTAPTIFDPRTAGSRRETASTLGILESQDAFILLLQYRPSPEKELSLFPLRLAVFEKTATGIGALGFIWATVVLLGGFAITLDKTDFWFITIILVIE</sequence>